<dbReference type="HOGENOM" id="CLU_003522_4_0_4"/>
<keyword evidence="2" id="KW-0472">Membrane</keyword>
<feature type="domain" description="YhdP central" evidence="3">
    <location>
        <begin position="42"/>
        <end position="1372"/>
    </location>
</feature>
<dbReference type="KEGG" id="hse:Hsero_1421"/>
<keyword evidence="5" id="KW-1185">Reference proteome</keyword>
<proteinExistence type="predicted"/>
<dbReference type="GeneID" id="29392496"/>
<name>D8IPB7_HERSS</name>
<dbReference type="OrthoDB" id="8521382at2"/>
<gene>
    <name evidence="4" type="ordered locus">Hsero_1421</name>
</gene>
<evidence type="ECO:0000313" key="4">
    <source>
        <dbReference type="EMBL" id="ADJ62937.1"/>
    </source>
</evidence>
<feature type="region of interest" description="Disordered" evidence="1">
    <location>
        <begin position="1395"/>
        <end position="1439"/>
    </location>
</feature>
<keyword evidence="2" id="KW-1133">Transmembrane helix</keyword>
<sequence length="1439" mass="156126">MSEEHDNAAHKPGRWALCWRVARGSYFRLNRASHHLLGFTVKLLLAGYFIFCALFLVLRYAVLPEIGHYKPQIERLVSAQIGRAVSIDVINASWRGLRPQLSLTNITVHDQQGEPALTLPQVSTTLSWSSVVVASLRLENLSIEGADLAIRRDAGGKLFVAGIPVPTGGDGSSLDWLLSQREIVIRHSKLRWDDELRQAPELVLEDVNLVLHNRWLRHRLSLRAIPPTSYAAPLDVRADFSHPAFARSSDILRWKGTLYADLQRTDLSVWRAYFDYPIAIQSGTGSVRAWLALDHAKVANFTADLALNNFNAQLSRQLEPLSLKRVNGRISASESLGATPEDGIPTFGANGHQVTLTDFSIETPDGFVLPPTSIAESYEPGTPLKAERTSVKATYLNLQTLSQLATRLPLAPSQRKLLDDLAPRGELRDFTVQWQGTYPELASYRVQGRFSGLGLKGLPAHVEPRRNAAQQVRAQWAGFPGFSNIDGEIDATEKGGSVKLDSQELAIEMPAEQFVESSMPFDSLKMQARWQYLKDQTLQVDLEQLQFAQPGVAGSLSGRHVQPLQGKSAGSVDLHGELSRFDVKAIRRYLPRHLSEPLRHWLTDGLVDGSLRDVQFTLKGALADFPFHTAKPGDKPKGQFQLSGDFEGLKLNYTPGHLGRDGKEPEWPLLEEGRGHLSIDRTRLEIKADSARTLGAKLGPVTARVADVDSHEAELEIEGVASAPMAVFLRYVNQSPVARWTGNLMEHSSATGEARLDLKFQMPLHHAIDTRAQGAFHFANNDVDLLPDLPVLYRTNGKVEFNEHGFTLNGVRGQFLGDALTISGGTQKDGSSQMRLEGAINVDMLRKQYPEPSLQRLLARLSGTTRYNATVLVRQHQPEVVVESSLAGLGVDLPVPLRKSAQESLPLRFELLPLASADPLIEREELKLALGSSIASRYVRERVAATGAAWRVTSGGIGWNQPAPSPSAGLKLALAADSLEVDPWLSLKNELVGPAVAEDASAASTRLGSGDIAQYLAPDQVSARVGELSLKGKKLNKLILEAAHRRNSWQISLESQQVAGTVTWDESGAARGPGKVTARLSSLVIPKSTPTAENGAATVASEDDKVQMPALDIRAEQFELGGKKLGRLELDASNMVTSVGREWRISRLLLANPDAQFRAAGNWMSFGSNHTSNFTYALDIEDAGKLLERFGYPGTVRGGKGKLDGDLSWKAPPYAMDMASLAGQVHMDVHAGQFLKVDPGAAKLLGVLNLQALPRRLTLDFRDVFSEGFAFDTVAGTASINKGIASTDNLKMTGVTASVLMSGSADIARETQDLHVVVIPEINLGTASVVAMAVNPVVGVSTLLAQLFLRNPVMKSLSFEYKVSGSWSDPIVVKQGQVTPVDGQRARELLEQGRGQGLPAMPAPAAPATPAAPAAAPTAPAGRRPANPQNIGPVINSGA</sequence>
<dbReference type="RefSeq" id="WP_013233440.1">
    <property type="nucleotide sequence ID" value="NC_014323.1"/>
</dbReference>
<dbReference type="eggNOG" id="COG3164">
    <property type="taxonomic scope" value="Bacteria"/>
</dbReference>
<protein>
    <submittedName>
        <fullName evidence="4">Transmembrane protein</fullName>
    </submittedName>
</protein>
<dbReference type="PANTHER" id="PTHR38690">
    <property type="entry name" value="PROTEASE-RELATED"/>
    <property type="match status" value="1"/>
</dbReference>
<dbReference type="Proteomes" id="UP000000329">
    <property type="component" value="Chromosome"/>
</dbReference>
<evidence type="ECO:0000256" key="1">
    <source>
        <dbReference type="SAM" id="MobiDB-lite"/>
    </source>
</evidence>
<keyword evidence="2 4" id="KW-0812">Transmembrane</keyword>
<dbReference type="InterPro" id="IPR011836">
    <property type="entry name" value="YhdP"/>
</dbReference>
<dbReference type="NCBIfam" id="TIGR02099">
    <property type="entry name" value="YhdP family protein"/>
    <property type="match status" value="1"/>
</dbReference>
<feature type="compositionally biased region" description="Low complexity" evidence="1">
    <location>
        <begin position="1408"/>
        <end position="1426"/>
    </location>
</feature>
<dbReference type="EMBL" id="CP002039">
    <property type="protein sequence ID" value="ADJ62937.1"/>
    <property type="molecule type" value="Genomic_DNA"/>
</dbReference>
<dbReference type="STRING" id="757424.Hsero_1421"/>
<dbReference type="Pfam" id="PF13116">
    <property type="entry name" value="YhdP"/>
    <property type="match status" value="1"/>
</dbReference>
<feature type="transmembrane region" description="Helical" evidence="2">
    <location>
        <begin position="36"/>
        <end position="62"/>
    </location>
</feature>
<accession>D8IPB7</accession>
<evidence type="ECO:0000259" key="3">
    <source>
        <dbReference type="Pfam" id="PF13116"/>
    </source>
</evidence>
<evidence type="ECO:0000256" key="2">
    <source>
        <dbReference type="SAM" id="Phobius"/>
    </source>
</evidence>
<evidence type="ECO:0000313" key="5">
    <source>
        <dbReference type="Proteomes" id="UP000000329"/>
    </source>
</evidence>
<dbReference type="PANTHER" id="PTHR38690:SF1">
    <property type="entry name" value="PROTEASE"/>
    <property type="match status" value="1"/>
</dbReference>
<reference evidence="4 5" key="1">
    <citation type="submission" date="2010-04" db="EMBL/GenBank/DDBJ databases">
        <title>The genome of Herbaspirillum seropedicae SmR1, an endophytic, nitrogen-fixing, plant-growth promoting beta-Proteobacteria.</title>
        <authorList>
            <person name="Pedrosa F.O."/>
            <person name="Monteiro R.A."/>
            <person name="Wassem R."/>
            <person name="Cruz L.M."/>
            <person name="Ayub R.A."/>
            <person name="Colauto N.B."/>
            <person name="Fernandez M.A."/>
            <person name="Fungaro M.H.P."/>
            <person name="Grisard E.C."/>
            <person name="Hungria M."/>
            <person name="Madeira H.M.F."/>
            <person name="Nodari R.O."/>
            <person name="Osaku C.A."/>
            <person name="Petzl-Erler M.L."/>
            <person name="Terenzi H."/>
            <person name="Vieira L.G.E."/>
            <person name="Almeida M.I.M."/>
            <person name="Alves L.R."/>
            <person name="Arantes O.M.N."/>
            <person name="Balsanelli E."/>
            <person name="Barcellos F.G."/>
            <person name="Baura V.A."/>
            <person name="Binde D.R."/>
            <person name="Campo R.J."/>
            <person name="Chubatsu L.S."/>
            <person name="Chueire L.M.O."/>
            <person name="Ciferri R.R."/>
            <person name="Correa L.C."/>
            <person name="da Conceicao Silva J.L."/>
            <person name="Dabul A.N.G."/>
            <person name="Dambros B.P."/>
            <person name="Faoro H."/>
            <person name="Favetti A."/>
            <person name="Friedermann G."/>
            <person name="Furlaneto M.C."/>
            <person name="Gasques L.S."/>
            <person name="Gimenes C.C.T."/>
            <person name="Gioppo N.M.R."/>
            <person name="Glienke-Blanco C."/>
            <person name="Godoy L.P."/>
            <person name="Guerra M.P."/>
            <person name="Karp S."/>
            <person name="Kava-Cordeiro V."/>
            <person name="Margarido V.P."/>
            <person name="Mathioni S.M."/>
            <person name="Menck-Soares M.A."/>
            <person name="Murace N.K."/>
            <person name="Nicolas M.F."/>
            <person name="Oliveira C.E.C."/>
            <person name="Pagnan N.A.B."/>
            <person name="Pamphile J.A."/>
            <person name="Patussi E.V."/>
            <person name="Pereira L.F.P."/>
            <person name="Pereira-Ferrari L."/>
            <person name="Pinto F.G.S."/>
            <person name="Precoma C."/>
            <person name="Prioli A.J."/>
            <person name="Prioli S.M.A.P."/>
            <person name="Raittz R.T."/>
            <person name="Ramos H.J.O."/>
            <person name="Ribeiro E.M.S.F."/>
            <person name="Rigo L.U."/>
            <person name="Rocha C.L.M.S.C."/>
            <person name="Rocha S.N."/>
            <person name="Santos K."/>
            <person name="Satori D."/>
            <person name="Silva A.G."/>
            <person name="Simao R.C.G."/>
            <person name="Soares M.A.M."/>
            <person name="Souza E.M."/>
            <person name="Steffens M.B.R."/>
            <person name="Steindel M."/>
            <person name="Tadra-Sfeir M.Z."/>
            <person name="Takahashi E.K."/>
            <person name="Torres R.A."/>
            <person name="Valle J.S."/>
            <person name="Vernal J.I."/>
            <person name="Vilas-Boas L.A."/>
            <person name="Watanabe M.A.E."/>
            <person name="Weiss V.A."/>
            <person name="Yates M.A."/>
            <person name="Souza E.M."/>
        </authorList>
    </citation>
    <scope>NUCLEOTIDE SEQUENCE [LARGE SCALE GENOMIC DNA]</scope>
    <source>
        <strain evidence="4 5">SmR1</strain>
    </source>
</reference>
<organism evidence="4 5">
    <name type="scientific">Herbaspirillum seropedicae (strain SmR1)</name>
    <dbReference type="NCBI Taxonomy" id="757424"/>
    <lineage>
        <taxon>Bacteria</taxon>
        <taxon>Pseudomonadati</taxon>
        <taxon>Pseudomonadota</taxon>
        <taxon>Betaproteobacteria</taxon>
        <taxon>Burkholderiales</taxon>
        <taxon>Oxalobacteraceae</taxon>
        <taxon>Herbaspirillum</taxon>
    </lineage>
</organism>
<dbReference type="InterPro" id="IPR025263">
    <property type="entry name" value="YhdP_central"/>
</dbReference>